<evidence type="ECO:0000259" key="1">
    <source>
        <dbReference type="Pfam" id="PF20255"/>
    </source>
</evidence>
<sequence>MMNSLLLEIFFFKKLPLKEVGENCDLLRELCDFMDDSDIVRDWKIHFDIDIHSVQRTFENWRETQTSPISISIPVGKTVFDMLRHEQDILPFYLPGNNSCLVLKKAPSHANYSFIATAFQIHAPNNIVMEHKGYPVMTVPEMSVGVYDGCLLSSQDFINQLQSLCMDLEETMATSSKGRKRQTEVRDVASPKLIFDWLLPTLTDCVGHVPVTTVQKKIRNSIEWKDSLKPYRRSGLWMCIKTCLQLNLVWSFGMKKGTLLYKIFMLRFMSYLCSKSEGTMSFDLVMQMLSKLSVRLAKLESMIEKSTFDNNLVSLSQNVMEMSLELIHRFKCNADDWWKNEIDSCSKDNSFPMNLEHLDVRNEIDLSLPNASKHLKTMRDSLHAIYTGQQYVHKPPKDVDASERNDFEYLCEIEDLIRKDMLKFIHEQKFKSKNLFEILEQYHIKATNLYENDPVGKSRFFLNCF</sequence>
<accession>A0A6A5C399</accession>
<organism evidence="2 3">
    <name type="scientific">Naegleria fowleri</name>
    <name type="common">Brain eating amoeba</name>
    <dbReference type="NCBI Taxonomy" id="5763"/>
    <lineage>
        <taxon>Eukaryota</taxon>
        <taxon>Discoba</taxon>
        <taxon>Heterolobosea</taxon>
        <taxon>Tetramitia</taxon>
        <taxon>Eutetramitia</taxon>
        <taxon>Vahlkampfiidae</taxon>
        <taxon>Naegleria</taxon>
    </lineage>
</organism>
<feature type="domain" description="DUF6606" evidence="1">
    <location>
        <begin position="9"/>
        <end position="273"/>
    </location>
</feature>
<dbReference type="Proteomes" id="UP000444721">
    <property type="component" value="Unassembled WGS sequence"/>
</dbReference>
<evidence type="ECO:0000313" key="2">
    <source>
        <dbReference type="EMBL" id="KAF0981521.1"/>
    </source>
</evidence>
<dbReference type="EMBL" id="VFQX01000013">
    <property type="protein sequence ID" value="KAF0981521.1"/>
    <property type="molecule type" value="Genomic_DNA"/>
</dbReference>
<dbReference type="Pfam" id="PF20255">
    <property type="entry name" value="DUF6606"/>
    <property type="match status" value="1"/>
</dbReference>
<gene>
    <name evidence="2" type="ORF">FDP41_012178</name>
</gene>
<dbReference type="RefSeq" id="XP_044566234.1">
    <property type="nucleotide sequence ID" value="XM_044702668.1"/>
</dbReference>
<protein>
    <recommendedName>
        <fullName evidence="1">DUF6606 domain-containing protein</fullName>
    </recommendedName>
</protein>
<dbReference type="VEuPathDB" id="AmoebaDB:NF0046180"/>
<dbReference type="VEuPathDB" id="AmoebaDB:FDP41_012178"/>
<keyword evidence="3" id="KW-1185">Reference proteome</keyword>
<comment type="caution">
    <text evidence="2">The sequence shown here is derived from an EMBL/GenBank/DDBJ whole genome shotgun (WGS) entry which is preliminary data.</text>
</comment>
<dbReference type="AlphaFoldDB" id="A0A6A5C399"/>
<dbReference type="InterPro" id="IPR046541">
    <property type="entry name" value="DUF6606"/>
</dbReference>
<evidence type="ECO:0000313" key="3">
    <source>
        <dbReference type="Proteomes" id="UP000444721"/>
    </source>
</evidence>
<dbReference type="GeneID" id="68119393"/>
<reference evidence="2 3" key="1">
    <citation type="journal article" date="2019" name="Sci. Rep.">
        <title>Nanopore sequencing improves the draft genome of the human pathogenic amoeba Naegleria fowleri.</title>
        <authorList>
            <person name="Liechti N."/>
            <person name="Schurch N."/>
            <person name="Bruggmann R."/>
            <person name="Wittwer M."/>
        </authorList>
    </citation>
    <scope>NUCLEOTIDE SEQUENCE [LARGE SCALE GENOMIC DNA]</scope>
    <source>
        <strain evidence="2 3">ATCC 30894</strain>
    </source>
</reference>
<dbReference type="VEuPathDB" id="AmoebaDB:NfTy_038570"/>
<dbReference type="OrthoDB" id="3182339at2759"/>
<name>A0A6A5C399_NAEFO</name>
<proteinExistence type="predicted"/>